<name>A0A0L0P560_CANAR</name>
<evidence type="ECO:0000313" key="2">
    <source>
        <dbReference type="Proteomes" id="UP000037122"/>
    </source>
</evidence>
<evidence type="ECO:0000313" key="1">
    <source>
        <dbReference type="EMBL" id="KNE01502.1"/>
    </source>
</evidence>
<dbReference type="VEuPathDB" id="FungiDB:QG37_01328"/>
<comment type="caution">
    <text evidence="1">The sequence shown here is derived from an EMBL/GenBank/DDBJ whole genome shotgun (WGS) entry which is preliminary data.</text>
</comment>
<proteinExistence type="predicted"/>
<organism evidence="1 2">
    <name type="scientific">Candidozyma auris</name>
    <name type="common">Yeast</name>
    <name type="synonym">Candida auris</name>
    <dbReference type="NCBI Taxonomy" id="498019"/>
    <lineage>
        <taxon>Eukaryota</taxon>
        <taxon>Fungi</taxon>
        <taxon>Dikarya</taxon>
        <taxon>Ascomycota</taxon>
        <taxon>Saccharomycotina</taxon>
        <taxon>Pichiomycetes</taxon>
        <taxon>Metschnikowiaceae</taxon>
        <taxon>Candidozyma</taxon>
    </lineage>
</organism>
<reference evidence="2" key="1">
    <citation type="journal article" date="2015" name="BMC Genomics">
        <title>Draft genome of a commonly misdiagnosed multidrug resistant pathogen Candida auris.</title>
        <authorList>
            <person name="Chatterjee S."/>
            <person name="Alampalli S.V."/>
            <person name="Nageshan R.K."/>
            <person name="Chettiar S.T."/>
            <person name="Joshi S."/>
            <person name="Tatu U.S."/>
        </authorList>
    </citation>
    <scope>NUCLEOTIDE SEQUENCE [LARGE SCALE GENOMIC DNA]</scope>
    <source>
        <strain evidence="2">6684</strain>
    </source>
</reference>
<gene>
    <name evidence="1" type="ORF">QG37_01328</name>
</gene>
<dbReference type="AlphaFoldDB" id="A0A0L0P560"/>
<protein>
    <submittedName>
        <fullName evidence="1">Uncharacterized protein</fullName>
    </submittedName>
</protein>
<dbReference type="Proteomes" id="UP000037122">
    <property type="component" value="Unassembled WGS sequence"/>
</dbReference>
<sequence length="99" mass="11068">MSWMPQRRSVELAQLTRNIECRYNNKIKGLIGAGLPSFTLIEEGCDVFVWASGADHATTLLPNWDFAAMTENTSGIEENERAIHRQNKQTVTGISHGVH</sequence>
<accession>A0A0L0P560</accession>
<dbReference type="EMBL" id="LGST01000009">
    <property type="protein sequence ID" value="KNE01502.1"/>
    <property type="molecule type" value="Genomic_DNA"/>
</dbReference>